<name>A0A917L1V3_9PROT</name>
<dbReference type="SUPFAM" id="SSF53850">
    <property type="entry name" value="Periplasmic binding protein-like II"/>
    <property type="match status" value="1"/>
</dbReference>
<evidence type="ECO:0000313" key="1">
    <source>
        <dbReference type="EMBL" id="GGJ38692.1"/>
    </source>
</evidence>
<evidence type="ECO:0000313" key="2">
    <source>
        <dbReference type="Proteomes" id="UP000661507"/>
    </source>
</evidence>
<gene>
    <name evidence="1" type="ORF">GCM10011320_52850</name>
</gene>
<reference evidence="1" key="1">
    <citation type="journal article" date="2014" name="Int. J. Syst. Evol. Microbiol.">
        <title>Complete genome sequence of Corynebacterium casei LMG S-19264T (=DSM 44701T), isolated from a smear-ripened cheese.</title>
        <authorList>
            <consortium name="US DOE Joint Genome Institute (JGI-PGF)"/>
            <person name="Walter F."/>
            <person name="Albersmeier A."/>
            <person name="Kalinowski J."/>
            <person name="Ruckert C."/>
        </authorList>
    </citation>
    <scope>NUCLEOTIDE SEQUENCE</scope>
    <source>
        <strain evidence="1">CGMCC 1.3617</strain>
    </source>
</reference>
<sequence>MLDQASTTFDTAERDAIVARIHEHVVDNAYWLWVVHDVNPRALRPEVQGFAQAKSWYQDLTQVFIRR</sequence>
<proteinExistence type="predicted"/>
<dbReference type="Proteomes" id="UP000661507">
    <property type="component" value="Unassembled WGS sequence"/>
</dbReference>
<protein>
    <submittedName>
        <fullName evidence="1">Uncharacterized protein</fullName>
    </submittedName>
</protein>
<dbReference type="Gene3D" id="3.10.105.10">
    <property type="entry name" value="Dipeptide-binding Protein, Domain 3"/>
    <property type="match status" value="1"/>
</dbReference>
<keyword evidence="2" id="KW-1185">Reference proteome</keyword>
<accession>A0A917L1V3</accession>
<comment type="caution">
    <text evidence="1">The sequence shown here is derived from an EMBL/GenBank/DDBJ whole genome shotgun (WGS) entry which is preliminary data.</text>
</comment>
<organism evidence="1 2">
    <name type="scientific">Neoroseomonas lacus</name>
    <dbReference type="NCBI Taxonomy" id="287609"/>
    <lineage>
        <taxon>Bacteria</taxon>
        <taxon>Pseudomonadati</taxon>
        <taxon>Pseudomonadota</taxon>
        <taxon>Alphaproteobacteria</taxon>
        <taxon>Acetobacterales</taxon>
        <taxon>Acetobacteraceae</taxon>
        <taxon>Neoroseomonas</taxon>
    </lineage>
</organism>
<dbReference type="AlphaFoldDB" id="A0A917L1V3"/>
<dbReference type="EMBL" id="BMKW01000016">
    <property type="protein sequence ID" value="GGJ38692.1"/>
    <property type="molecule type" value="Genomic_DNA"/>
</dbReference>
<reference evidence="1" key="2">
    <citation type="submission" date="2020-09" db="EMBL/GenBank/DDBJ databases">
        <authorList>
            <person name="Sun Q."/>
            <person name="Zhou Y."/>
        </authorList>
    </citation>
    <scope>NUCLEOTIDE SEQUENCE</scope>
    <source>
        <strain evidence="1">CGMCC 1.3617</strain>
    </source>
</reference>
<dbReference type="RefSeq" id="WP_229681587.1">
    <property type="nucleotide sequence ID" value="NZ_BMKW01000016.1"/>
</dbReference>